<sequence length="494" mass="56032">MISMLVFLPFVICDRLLRLKHKDSQYVTNNNGILKLDFPLLPSLSDQRVVVHNRVLYFLKDGIYYTLAMVHGELEIKLIVYNAMGEKSIGFSSNPSFRPHRKKIDPFGYLSHPGRKDNPNEIEKTKDVPSSKRKPASEKLSLGGERFSAPKKREQISSTVPKDQEEYGIGHGGWKERGFRQAKQRKSLEAKVAEEGTKSPGEISDEIGDPDNKKVYDVPSESQLDVEVNSTLHNIRLPRKSETPKRSYVVESDSKMDEHEFGYVIKNVAVSEVDNKGHFTLVGGKNSCVTYYKDSFVFMPCSRAPEQIFKLESSEEVLKKGKSFSLEEPKATENQEAIILDSTESEDEKKEELYKGPQGPSYFSKDIMHDSTNSKIMDGKSGFKSSYSQYLANRLDKDAHMDYNRRNSLENSAGNTLHPEKIHIPLRTSVETIKPDTGVTSITTNSPVQEKRSNGKNLSSKMKETSKHQKLNLDDDFIDKFRELLTNSDLNDFV</sequence>
<dbReference type="OrthoDB" id="2192420at2759"/>
<feature type="region of interest" description="Disordered" evidence="1">
    <location>
        <begin position="344"/>
        <end position="363"/>
    </location>
</feature>
<dbReference type="RefSeq" id="XP_003073116.2">
    <property type="nucleotide sequence ID" value="XM_003073070.2"/>
</dbReference>
<dbReference type="HOGENOM" id="CLU_559007_0_0_1"/>
<dbReference type="Proteomes" id="UP000002313">
    <property type="component" value="Chromosome VI"/>
</dbReference>
<keyword evidence="3" id="KW-1185">Reference proteome</keyword>
<feature type="region of interest" description="Disordered" evidence="1">
    <location>
        <begin position="435"/>
        <end position="467"/>
    </location>
</feature>
<dbReference type="AlphaFoldDB" id="E0S7S7"/>
<dbReference type="EMBL" id="CP001947">
    <property type="protein sequence ID" value="ADM11756.2"/>
    <property type="molecule type" value="Genomic_DNA"/>
</dbReference>
<evidence type="ECO:0000313" key="2">
    <source>
        <dbReference type="EMBL" id="ADM11756.2"/>
    </source>
</evidence>
<protein>
    <submittedName>
        <fullName evidence="2">Uncharacterized protein</fullName>
    </submittedName>
</protein>
<name>E0S7S7_ENCIT</name>
<dbReference type="VEuPathDB" id="MicrosporidiaDB:Eint_061510"/>
<feature type="region of interest" description="Disordered" evidence="1">
    <location>
        <begin position="102"/>
        <end position="173"/>
    </location>
</feature>
<reference evidence="2 3" key="2">
    <citation type="journal article" date="2012" name="Proc. Natl. Acad. Sci. U.S.A.">
        <title>Gain and loss of multiple functionally related, horizontally transferred genes in the reduced genomes of two microsporidian parasites.</title>
        <authorList>
            <person name="Pombert J.-F."/>
            <person name="Selman M."/>
            <person name="Burki F."/>
            <person name="Bardell F.T."/>
            <person name="Farinelli L."/>
            <person name="Solter L.F."/>
            <person name="Whitman D.W."/>
            <person name="Weiss L.M."/>
            <person name="Corradi N."/>
            <person name="Keeling P.J."/>
        </authorList>
    </citation>
    <scope>NUCLEOTIDE SEQUENCE [LARGE SCALE GENOMIC DNA]</scope>
    <source>
        <strain evidence="2 3">ATCC 50506</strain>
    </source>
</reference>
<accession>E0S7S7</accession>
<feature type="region of interest" description="Disordered" evidence="1">
    <location>
        <begin position="190"/>
        <end position="212"/>
    </location>
</feature>
<dbReference type="KEGG" id="ein:Eint_061510"/>
<reference evidence="2 3" key="1">
    <citation type="journal article" date="2010" name="Nat. Commun.">
        <title>The complete sequence of the smallest known nuclear genome from the microsporidian Encephalitozoon intestinalis.</title>
        <authorList>
            <person name="Corradi N."/>
            <person name="Pombert J.-F."/>
            <person name="Farinelli L."/>
            <person name="Didier E.S."/>
            <person name="Keeling P.J."/>
        </authorList>
    </citation>
    <scope>NUCLEOTIDE SEQUENCE [LARGE SCALE GENOMIC DNA]</scope>
    <source>
        <strain evidence="2 3">ATCC 50506</strain>
    </source>
</reference>
<organism evidence="2 3">
    <name type="scientific">Encephalitozoon intestinalis (strain ATCC 50506)</name>
    <name type="common">Microsporidian parasite</name>
    <name type="synonym">Septata intestinalis</name>
    <dbReference type="NCBI Taxonomy" id="876142"/>
    <lineage>
        <taxon>Eukaryota</taxon>
        <taxon>Fungi</taxon>
        <taxon>Fungi incertae sedis</taxon>
        <taxon>Microsporidia</taxon>
        <taxon>Unikaryonidae</taxon>
        <taxon>Encephalitozoon</taxon>
    </lineage>
</organism>
<dbReference type="GeneID" id="9697932"/>
<evidence type="ECO:0000313" key="3">
    <source>
        <dbReference type="Proteomes" id="UP000002313"/>
    </source>
</evidence>
<evidence type="ECO:0000256" key="1">
    <source>
        <dbReference type="SAM" id="MobiDB-lite"/>
    </source>
</evidence>
<feature type="compositionally biased region" description="Basic and acidic residues" evidence="1">
    <location>
        <begin position="114"/>
        <end position="130"/>
    </location>
</feature>
<gene>
    <name evidence="2" type="ORF">Eint_061510</name>
</gene>
<feature type="compositionally biased region" description="Polar residues" evidence="1">
    <location>
        <begin position="438"/>
        <end position="448"/>
    </location>
</feature>
<proteinExistence type="predicted"/>